<dbReference type="CDD" id="cd17932">
    <property type="entry name" value="DEXQc_UvrD"/>
    <property type="match status" value="1"/>
</dbReference>
<feature type="binding site" evidence="10">
    <location>
        <begin position="295"/>
        <end position="302"/>
    </location>
    <ligand>
        <name>ATP</name>
        <dbReference type="ChEBI" id="CHEBI:30616"/>
    </ligand>
</feature>
<organism evidence="13 14">
    <name type="scientific">Ventrimonas faecis</name>
    <dbReference type="NCBI Taxonomy" id="3133170"/>
    <lineage>
        <taxon>Bacteria</taxon>
        <taxon>Bacillati</taxon>
        <taxon>Bacillota</taxon>
        <taxon>Clostridia</taxon>
        <taxon>Lachnospirales</taxon>
        <taxon>Lachnospiraceae</taxon>
        <taxon>Ventrimonas</taxon>
    </lineage>
</organism>
<evidence type="ECO:0000313" key="13">
    <source>
        <dbReference type="EMBL" id="MEQ2563478.1"/>
    </source>
</evidence>
<comment type="similarity">
    <text evidence="1">Belongs to the helicase family. UvrD subfamily.</text>
</comment>
<evidence type="ECO:0000256" key="8">
    <source>
        <dbReference type="ARBA" id="ARBA00034808"/>
    </source>
</evidence>
<dbReference type="PROSITE" id="PS51217">
    <property type="entry name" value="UVRD_HELICASE_CTER"/>
    <property type="match status" value="1"/>
</dbReference>
<evidence type="ECO:0000256" key="3">
    <source>
        <dbReference type="ARBA" id="ARBA00022801"/>
    </source>
</evidence>
<name>A0ABV1HMD2_9FIRM</name>
<dbReference type="SUPFAM" id="SSF52540">
    <property type="entry name" value="P-loop containing nucleoside triphosphate hydrolases"/>
    <property type="match status" value="1"/>
</dbReference>
<dbReference type="EMBL" id="JBBMFJ010000019">
    <property type="protein sequence ID" value="MEQ2563478.1"/>
    <property type="molecule type" value="Genomic_DNA"/>
</dbReference>
<dbReference type="InterPro" id="IPR014016">
    <property type="entry name" value="UvrD-like_ATP-bd"/>
</dbReference>
<gene>
    <name evidence="13" type="ORF">WMO41_09960</name>
</gene>
<dbReference type="InterPro" id="IPR014017">
    <property type="entry name" value="DNA_helicase_UvrD-like_C"/>
</dbReference>
<evidence type="ECO:0000256" key="6">
    <source>
        <dbReference type="ARBA" id="ARBA00023235"/>
    </source>
</evidence>
<dbReference type="GO" id="GO:0016787">
    <property type="term" value="F:hydrolase activity"/>
    <property type="evidence" value="ECO:0007669"/>
    <property type="project" value="UniProtKB-KW"/>
</dbReference>
<dbReference type="GO" id="GO:0004386">
    <property type="term" value="F:helicase activity"/>
    <property type="evidence" value="ECO:0007669"/>
    <property type="project" value="UniProtKB-KW"/>
</dbReference>
<evidence type="ECO:0000256" key="9">
    <source>
        <dbReference type="ARBA" id="ARBA00048988"/>
    </source>
</evidence>
<evidence type="ECO:0000313" key="14">
    <source>
        <dbReference type="Proteomes" id="UP001437460"/>
    </source>
</evidence>
<evidence type="ECO:0000259" key="12">
    <source>
        <dbReference type="PROSITE" id="PS51217"/>
    </source>
</evidence>
<dbReference type="InterPro" id="IPR000212">
    <property type="entry name" value="DNA_helicase_UvrD/REP"/>
</dbReference>
<dbReference type="Pfam" id="PF13361">
    <property type="entry name" value="UvrD_C"/>
    <property type="match status" value="2"/>
</dbReference>
<dbReference type="PROSITE" id="PS51198">
    <property type="entry name" value="UVRD_HELICASE_ATP_BIND"/>
    <property type="match status" value="1"/>
</dbReference>
<dbReference type="Gene3D" id="1.10.10.160">
    <property type="match status" value="1"/>
</dbReference>
<dbReference type="Proteomes" id="UP001437460">
    <property type="component" value="Unassembled WGS sequence"/>
</dbReference>
<dbReference type="Gene3D" id="3.40.50.300">
    <property type="entry name" value="P-loop containing nucleotide triphosphate hydrolases"/>
    <property type="match status" value="3"/>
</dbReference>
<dbReference type="PANTHER" id="PTHR11070">
    <property type="entry name" value="UVRD / RECB / PCRA DNA HELICASE FAMILY MEMBER"/>
    <property type="match status" value="1"/>
</dbReference>
<feature type="domain" description="UvrD-like helicase ATP-binding" evidence="11">
    <location>
        <begin position="274"/>
        <end position="556"/>
    </location>
</feature>
<dbReference type="RefSeq" id="WP_349229614.1">
    <property type="nucleotide sequence ID" value="NZ_JBBMFJ010000019.1"/>
</dbReference>
<evidence type="ECO:0000256" key="7">
    <source>
        <dbReference type="ARBA" id="ARBA00034617"/>
    </source>
</evidence>
<accession>A0ABV1HMD2</accession>
<dbReference type="Pfam" id="PF00580">
    <property type="entry name" value="UvrD-helicase"/>
    <property type="match status" value="1"/>
</dbReference>
<dbReference type="InterPro" id="IPR027417">
    <property type="entry name" value="P-loop_NTPase"/>
</dbReference>
<dbReference type="PANTHER" id="PTHR11070:SF45">
    <property type="entry name" value="DNA 3'-5' HELICASE"/>
    <property type="match status" value="1"/>
</dbReference>
<comment type="caution">
    <text evidence="13">The sequence shown here is derived from an EMBL/GenBank/DDBJ whole genome shotgun (WGS) entry which is preliminary data.</text>
</comment>
<evidence type="ECO:0000256" key="5">
    <source>
        <dbReference type="ARBA" id="ARBA00022840"/>
    </source>
</evidence>
<dbReference type="EC" id="5.6.2.4" evidence="8"/>
<dbReference type="InterPro" id="IPR013986">
    <property type="entry name" value="DExx_box_DNA_helicase_dom_sf"/>
</dbReference>
<evidence type="ECO:0000256" key="2">
    <source>
        <dbReference type="ARBA" id="ARBA00022741"/>
    </source>
</evidence>
<comment type="catalytic activity">
    <reaction evidence="7">
        <text>Couples ATP hydrolysis with the unwinding of duplex DNA by translocating in the 3'-5' direction.</text>
        <dbReference type="EC" id="5.6.2.4"/>
    </reaction>
</comment>
<evidence type="ECO:0000256" key="10">
    <source>
        <dbReference type="PROSITE-ProRule" id="PRU00560"/>
    </source>
</evidence>
<keyword evidence="3 10" id="KW-0378">Hydrolase</keyword>
<keyword evidence="4 10" id="KW-0347">Helicase</keyword>
<evidence type="ECO:0000256" key="1">
    <source>
        <dbReference type="ARBA" id="ARBA00009922"/>
    </source>
</evidence>
<evidence type="ECO:0000256" key="4">
    <source>
        <dbReference type="ARBA" id="ARBA00022806"/>
    </source>
</evidence>
<protein>
    <recommendedName>
        <fullName evidence="8">DNA 3'-5' helicase</fullName>
        <ecNumber evidence="8">5.6.2.4</ecNumber>
    </recommendedName>
</protein>
<reference evidence="13 14" key="1">
    <citation type="submission" date="2024-03" db="EMBL/GenBank/DDBJ databases">
        <title>Human intestinal bacterial collection.</title>
        <authorList>
            <person name="Pauvert C."/>
            <person name="Hitch T.C.A."/>
            <person name="Clavel T."/>
        </authorList>
    </citation>
    <scope>NUCLEOTIDE SEQUENCE [LARGE SCALE GENOMIC DNA]</scope>
    <source>
        <strain evidence="13 14">CLA-AP-H27</strain>
    </source>
</reference>
<keyword evidence="14" id="KW-1185">Reference proteome</keyword>
<sequence length="871" mass="99694">MKLTIRDLIRLRHCESHYRLGKLGLYAASKRTQFFYQKKDSLILALSKGPTSFSEALEKAFLEYSRDWFLNNRQYETCRDQDLARWHRFADWFFEQGYQILKTRLCSAISVNTSCNHVAVSELSAQADLVLKKGEHVYALSIFPNEPQYSVRARKQETQAYYSPELLSQYLISAPTYGQEIISMICYLKSKEDKADFLASQYTEGKCYLQMGYGGIAEATQALLSTIHLSIPQKCEDCRYTDLCHQQNTSALAPEKQPEETSISVPAEAVDLEKGLTPEQRKVVEHMEGPMAVIAVPGAGKTHCLIARMVRMIKNGILPEQILFVTFTKKAAGEILERARRVLGEGSALPAIFTFHSLGYTILRKHEDFIGKSLKIAEKVDYYRLILQIIDEISPLSGINYDGLTGDFGLLSRIYNAVLSIEKDGLEEWKKHADFPDPDGLGCLYQKLKERMKEEGYICFDEQIQLTNQLFSEYPDVLKSYQQRFRYVMIDEFQDISSDQVDLVYAIASHGNIVVVGDDDQSIYSWRGGSNYYLLHFQEMWSNSKIVILPDNFRSVDHILEAANALIANNTNRYRKSLRSHHRATVRPIYRKNVLVDTIRDLVASAERSGYKPGDIAIIARKNKALEKIKKSLDGFYLATSPKTLLIKDEVFIAIRDTFSLYVTNFHDPLALYRQLKRNGYELDIPVERDHMLESFLKYFNLPEPDLYDPDLLEIYEASGSPGIALARTLSSCKKLLYAQDLSDAVRSIYQFLWQKKEHPAVEELCSRIEMRAINTASEFLNHMNAMIEFSDTAEVEYPASPDTITLLTAHKSKGKEFPIVVIYGVEEFEESEEGRNLLYVSMTRAKRNLFLLQGSFSDAPLYPEFKNYVD</sequence>
<keyword evidence="2 10" id="KW-0547">Nucleotide-binding</keyword>
<evidence type="ECO:0000259" key="11">
    <source>
        <dbReference type="PROSITE" id="PS51198"/>
    </source>
</evidence>
<feature type="domain" description="UvrD-like helicase C-terminal" evidence="12">
    <location>
        <begin position="557"/>
        <end position="815"/>
    </location>
</feature>
<keyword evidence="5 10" id="KW-0067">ATP-binding</keyword>
<proteinExistence type="inferred from homology"/>
<comment type="catalytic activity">
    <reaction evidence="9">
        <text>ATP + H2O = ADP + phosphate + H(+)</text>
        <dbReference type="Rhea" id="RHEA:13065"/>
        <dbReference type="ChEBI" id="CHEBI:15377"/>
        <dbReference type="ChEBI" id="CHEBI:15378"/>
        <dbReference type="ChEBI" id="CHEBI:30616"/>
        <dbReference type="ChEBI" id="CHEBI:43474"/>
        <dbReference type="ChEBI" id="CHEBI:456216"/>
        <dbReference type="EC" id="5.6.2.4"/>
    </reaction>
</comment>
<keyword evidence="6" id="KW-0413">Isomerase</keyword>